<name>B1VN00_STRGG</name>
<gene>
    <name evidence="1" type="ordered locus">SGR_6796</name>
</gene>
<sequence length="72" mass="6964">MTRLPRTAPAAVPTPSAAAGAASAYITDNAGGGITFTRTPQGPVCSDTMSGNTDGDAVGAYGGSYDPTGVCP</sequence>
<accession>B1VN00</accession>
<evidence type="ECO:0000313" key="2">
    <source>
        <dbReference type="Proteomes" id="UP000001685"/>
    </source>
</evidence>
<reference evidence="2" key="1">
    <citation type="journal article" date="2008" name="J. Bacteriol.">
        <title>Genome sequence of the streptomycin-producing microorganism Streptomyces griseus IFO 13350.</title>
        <authorList>
            <person name="Ohnishi Y."/>
            <person name="Ishikawa J."/>
            <person name="Hara H."/>
            <person name="Suzuki H."/>
            <person name="Ikenoya M."/>
            <person name="Ikeda H."/>
            <person name="Yamashita A."/>
            <person name="Hattori M."/>
            <person name="Horinouchi S."/>
        </authorList>
    </citation>
    <scope>NUCLEOTIDE SEQUENCE [LARGE SCALE GENOMIC DNA]</scope>
    <source>
        <strain evidence="2">JCM 4626 / NBRC 13350</strain>
    </source>
</reference>
<proteinExistence type="predicted"/>
<protein>
    <submittedName>
        <fullName evidence="1">Uncharacterized protein</fullName>
    </submittedName>
</protein>
<dbReference type="AlphaFoldDB" id="B1VN00"/>
<evidence type="ECO:0000313" key="1">
    <source>
        <dbReference type="EMBL" id="BAG23625.1"/>
    </source>
</evidence>
<dbReference type="EMBL" id="AP009493">
    <property type="protein sequence ID" value="BAG23625.1"/>
    <property type="molecule type" value="Genomic_DNA"/>
</dbReference>
<dbReference type="Proteomes" id="UP000001685">
    <property type="component" value="Chromosome"/>
</dbReference>
<organism evidence="1 2">
    <name type="scientific">Streptomyces griseus subsp. griseus (strain JCM 4626 / CBS 651.72 / NBRC 13350 / KCC S-0626 / ISP 5235)</name>
    <dbReference type="NCBI Taxonomy" id="455632"/>
    <lineage>
        <taxon>Bacteria</taxon>
        <taxon>Bacillati</taxon>
        <taxon>Actinomycetota</taxon>
        <taxon>Actinomycetes</taxon>
        <taxon>Kitasatosporales</taxon>
        <taxon>Streptomycetaceae</taxon>
        <taxon>Streptomyces</taxon>
    </lineage>
</organism>
<dbReference type="HOGENOM" id="CLU_2720587_0_0_11"/>
<dbReference type="PATRIC" id="fig|455632.4.peg.6976"/>
<dbReference type="KEGG" id="sgr:SGR_6796"/>
<dbReference type="RefSeq" id="WP_012382222.1">
    <property type="nucleotide sequence ID" value="NC_010572.1"/>
</dbReference>